<evidence type="ECO:0000313" key="1">
    <source>
        <dbReference type="EMBL" id="CAH8332697.1"/>
    </source>
</evidence>
<keyword evidence="2" id="KW-1185">Reference proteome</keyword>
<proteinExistence type="predicted"/>
<reference evidence="1 2" key="1">
    <citation type="submission" date="2022-03" db="EMBL/GenBank/DDBJ databases">
        <authorList>
            <person name="Macdonald S."/>
            <person name="Ahmed S."/>
            <person name="Newling K."/>
        </authorList>
    </citation>
    <scope>NUCLEOTIDE SEQUENCE [LARGE SCALE GENOMIC DNA]</scope>
</reference>
<dbReference type="EMBL" id="CAKOAT010120044">
    <property type="protein sequence ID" value="CAH8332697.1"/>
    <property type="molecule type" value="Genomic_DNA"/>
</dbReference>
<gene>
    <name evidence="1" type="ORF">ERUC_LOCUS12682</name>
</gene>
<organism evidence="1 2">
    <name type="scientific">Eruca vesicaria subsp. sativa</name>
    <name type="common">Garden rocket</name>
    <name type="synonym">Eruca sativa</name>
    <dbReference type="NCBI Taxonomy" id="29727"/>
    <lineage>
        <taxon>Eukaryota</taxon>
        <taxon>Viridiplantae</taxon>
        <taxon>Streptophyta</taxon>
        <taxon>Embryophyta</taxon>
        <taxon>Tracheophyta</taxon>
        <taxon>Spermatophyta</taxon>
        <taxon>Magnoliopsida</taxon>
        <taxon>eudicotyledons</taxon>
        <taxon>Gunneridae</taxon>
        <taxon>Pentapetalae</taxon>
        <taxon>rosids</taxon>
        <taxon>malvids</taxon>
        <taxon>Brassicales</taxon>
        <taxon>Brassicaceae</taxon>
        <taxon>Brassiceae</taxon>
        <taxon>Eruca</taxon>
    </lineage>
</organism>
<sequence>MDLCSVPKLHKVLFGLDLPLIEVKKKLFDDDSVVSLVISAPPGCGKTTLVTQLCHDDEIIAALLKH</sequence>
<evidence type="ECO:0000313" key="2">
    <source>
        <dbReference type="Proteomes" id="UP001642260"/>
    </source>
</evidence>
<dbReference type="InterPro" id="IPR027417">
    <property type="entry name" value="P-loop_NTPase"/>
</dbReference>
<dbReference type="AlphaFoldDB" id="A0ABC8JN64"/>
<dbReference type="Proteomes" id="UP001642260">
    <property type="component" value="Unassembled WGS sequence"/>
</dbReference>
<accession>A0ABC8JN64</accession>
<dbReference type="SUPFAM" id="SSF52540">
    <property type="entry name" value="P-loop containing nucleoside triphosphate hydrolases"/>
    <property type="match status" value="1"/>
</dbReference>
<protein>
    <submittedName>
        <fullName evidence="1">Uncharacterized protein</fullName>
    </submittedName>
</protein>
<comment type="caution">
    <text evidence="1">The sequence shown here is derived from an EMBL/GenBank/DDBJ whole genome shotgun (WGS) entry which is preliminary data.</text>
</comment>
<name>A0ABC8JN64_ERUVS</name>
<dbReference type="Gene3D" id="3.40.50.300">
    <property type="entry name" value="P-loop containing nucleotide triphosphate hydrolases"/>
    <property type="match status" value="1"/>
</dbReference>